<reference evidence="1 2" key="1">
    <citation type="submission" date="2019-07" db="EMBL/GenBank/DDBJ databases">
        <title>Whole genome shotgun sequence of Adhaeribacter aerolatus NBRC 106133.</title>
        <authorList>
            <person name="Hosoyama A."/>
            <person name="Uohara A."/>
            <person name="Ohji S."/>
            <person name="Ichikawa N."/>
        </authorList>
    </citation>
    <scope>NUCLEOTIDE SEQUENCE [LARGE SCALE GENOMIC DNA]</scope>
    <source>
        <strain evidence="1 2">NBRC 106133</strain>
    </source>
</reference>
<keyword evidence="2" id="KW-1185">Reference proteome</keyword>
<gene>
    <name evidence="1" type="ORF">AAE02nite_18450</name>
</gene>
<evidence type="ECO:0000313" key="2">
    <source>
        <dbReference type="Proteomes" id="UP000321532"/>
    </source>
</evidence>
<dbReference type="Proteomes" id="UP000321532">
    <property type="component" value="Unassembled WGS sequence"/>
</dbReference>
<proteinExistence type="predicted"/>
<comment type="caution">
    <text evidence="1">The sequence shown here is derived from an EMBL/GenBank/DDBJ whole genome shotgun (WGS) entry which is preliminary data.</text>
</comment>
<name>A0A512AWT0_9BACT</name>
<accession>A0A512AWT0</accession>
<evidence type="ECO:0000313" key="1">
    <source>
        <dbReference type="EMBL" id="GEO04181.1"/>
    </source>
</evidence>
<organism evidence="1 2">
    <name type="scientific">Adhaeribacter aerolatus</name>
    <dbReference type="NCBI Taxonomy" id="670289"/>
    <lineage>
        <taxon>Bacteria</taxon>
        <taxon>Pseudomonadati</taxon>
        <taxon>Bacteroidota</taxon>
        <taxon>Cytophagia</taxon>
        <taxon>Cytophagales</taxon>
        <taxon>Hymenobacteraceae</taxon>
        <taxon>Adhaeribacter</taxon>
    </lineage>
</organism>
<dbReference type="EMBL" id="BJYS01000012">
    <property type="protein sequence ID" value="GEO04181.1"/>
    <property type="molecule type" value="Genomic_DNA"/>
</dbReference>
<sequence length="114" mass="13368">MLMILNRSFLKTAETYRFNTLNKAFSEKLKRIFPKHLHNFTNDDILNYIIHKRIKCNELSIFSERGIFGYLALGILLGEDFLNSNVFLEIFENTDLCGDQMLEVFFSELTTSCE</sequence>
<protein>
    <submittedName>
        <fullName evidence="1">Uncharacterized protein</fullName>
    </submittedName>
</protein>
<dbReference type="AlphaFoldDB" id="A0A512AWT0"/>